<dbReference type="Pfam" id="PF24568">
    <property type="entry name" value="CC_PcsB"/>
    <property type="match status" value="1"/>
</dbReference>
<name>A0AAP9J202_PANTH</name>
<dbReference type="Proteomes" id="UP000315377">
    <property type="component" value="Chromosome"/>
</dbReference>
<feature type="coiled-coil region" evidence="2">
    <location>
        <begin position="185"/>
        <end position="264"/>
    </location>
</feature>
<dbReference type="EMBL" id="CP041405">
    <property type="protein sequence ID" value="QDM44510.1"/>
    <property type="molecule type" value="Genomic_DNA"/>
</dbReference>
<evidence type="ECO:0000313" key="6">
    <source>
        <dbReference type="EMBL" id="MCY9609203.1"/>
    </source>
</evidence>
<sequence>MTKQGWKKKWIALIAGGALLLTLVPPTVGEASELDKVNKQLQDLQRQMQEAEQKQQEADAQKAQAEKLIKKTTKDLNYVVGEIEKKTKEMLDLTLEIDQTEANLEEAAQELEDIKHRIAEREKLLDSRVQLMYTNGAVSYIDVLFSATSFSDFVDRLDSMQTIASRDKEILTEHKRDKELAVVKKQEIETELKRVKLLYAKLDEAKKNLQLKEKEKKVMIASYEKEAEDNHGISEEQERLLMEFAKQRAELIRKKNELNAQRQQRKTGQTSRKVYTYSGGKLGLPLQADYYISSPFGYRTDPITGAKSAFHSGIDMATPGGTAIYAAEDGAVIVAEWYGGYGNCVIIDHGNGLWTLYGHIRPGGIKVQKGDIVKRGDKIAEVGQTGRATGNHLHFEVRLNGEQVNPDTYLK</sequence>
<evidence type="ECO:0000259" key="4">
    <source>
        <dbReference type="Pfam" id="PF01551"/>
    </source>
</evidence>
<dbReference type="SUPFAM" id="SSF51261">
    <property type="entry name" value="Duplicated hybrid motif"/>
    <property type="match status" value="1"/>
</dbReference>
<dbReference type="PANTHER" id="PTHR21666:SF289">
    <property type="entry name" value="L-ALA--D-GLU ENDOPEPTIDASE"/>
    <property type="match status" value="1"/>
</dbReference>
<dbReference type="Pfam" id="PF01551">
    <property type="entry name" value="Peptidase_M23"/>
    <property type="match status" value="1"/>
</dbReference>
<dbReference type="CDD" id="cd12797">
    <property type="entry name" value="M23_peptidase"/>
    <property type="match status" value="1"/>
</dbReference>
<keyword evidence="2" id="KW-0175">Coiled coil</keyword>
<dbReference type="RefSeq" id="WP_087440180.1">
    <property type="nucleotide sequence ID" value="NZ_CABMNB010000003.1"/>
</dbReference>
<dbReference type="AlphaFoldDB" id="A0AAP9J202"/>
<accession>A0AAP9J202</accession>
<feature type="domain" description="Peptidoglycan hydrolase PcsB coiled-coil" evidence="5">
    <location>
        <begin position="112"/>
        <end position="180"/>
    </location>
</feature>
<feature type="domain" description="M23ase beta-sheet core" evidence="4">
    <location>
        <begin position="310"/>
        <end position="406"/>
    </location>
</feature>
<dbReference type="Gene3D" id="6.10.250.3150">
    <property type="match status" value="1"/>
</dbReference>
<evidence type="ECO:0000259" key="5">
    <source>
        <dbReference type="Pfam" id="PF24568"/>
    </source>
</evidence>
<dbReference type="InterPro" id="IPR057309">
    <property type="entry name" value="PcsB_CC"/>
</dbReference>
<dbReference type="InterPro" id="IPR011055">
    <property type="entry name" value="Dup_hybrid_motif"/>
</dbReference>
<reference evidence="7 8" key="1">
    <citation type="submission" date="2019-07" db="EMBL/GenBank/DDBJ databases">
        <title>Paenibacillus thiaminolyticus NRRL B-4156.</title>
        <authorList>
            <person name="Hehnly C."/>
            <person name="Zhang L."/>
        </authorList>
    </citation>
    <scope>NUCLEOTIDE SEQUENCE [LARGE SCALE GENOMIC DNA]</scope>
    <source>
        <strain evidence="7 8">NRRL B-4156</strain>
    </source>
</reference>
<feature type="chain" id="PRO_5043029291" evidence="3">
    <location>
        <begin position="31"/>
        <end position="411"/>
    </location>
</feature>
<organism evidence="7 8">
    <name type="scientific">Paenibacillus thiaminolyticus</name>
    <name type="common">Bacillus thiaminolyticus</name>
    <dbReference type="NCBI Taxonomy" id="49283"/>
    <lineage>
        <taxon>Bacteria</taxon>
        <taxon>Bacillati</taxon>
        <taxon>Bacillota</taxon>
        <taxon>Bacilli</taxon>
        <taxon>Bacillales</taxon>
        <taxon>Paenibacillaceae</taxon>
        <taxon>Paenibacillus</taxon>
    </lineage>
</organism>
<dbReference type="GeneID" id="76997146"/>
<feature type="signal peptide" evidence="3">
    <location>
        <begin position="1"/>
        <end position="30"/>
    </location>
</feature>
<feature type="coiled-coil region" evidence="2">
    <location>
        <begin position="34"/>
        <end position="124"/>
    </location>
</feature>
<evidence type="ECO:0000256" key="1">
    <source>
        <dbReference type="ARBA" id="ARBA00022729"/>
    </source>
</evidence>
<evidence type="ECO:0000256" key="3">
    <source>
        <dbReference type="SAM" id="SignalP"/>
    </source>
</evidence>
<keyword evidence="9" id="KW-1185">Reference proteome</keyword>
<dbReference type="Proteomes" id="UP001209276">
    <property type="component" value="Unassembled WGS sequence"/>
</dbReference>
<evidence type="ECO:0000313" key="9">
    <source>
        <dbReference type="Proteomes" id="UP001209276"/>
    </source>
</evidence>
<gene>
    <name evidence="7" type="ORF">FLT43_14370</name>
    <name evidence="6" type="ORF">M5W83_18825</name>
</gene>
<dbReference type="EMBL" id="JAMDMM010000036">
    <property type="protein sequence ID" value="MCY9609203.1"/>
    <property type="molecule type" value="Genomic_DNA"/>
</dbReference>
<keyword evidence="1 3" id="KW-0732">Signal</keyword>
<proteinExistence type="predicted"/>
<evidence type="ECO:0000313" key="7">
    <source>
        <dbReference type="EMBL" id="QDM44510.1"/>
    </source>
</evidence>
<dbReference type="Gene3D" id="2.70.70.10">
    <property type="entry name" value="Glucose Permease (Domain IIA)"/>
    <property type="match status" value="1"/>
</dbReference>
<dbReference type="GO" id="GO:0004222">
    <property type="term" value="F:metalloendopeptidase activity"/>
    <property type="evidence" value="ECO:0007669"/>
    <property type="project" value="TreeGrafter"/>
</dbReference>
<protein>
    <submittedName>
        <fullName evidence="7">Peptidoglycan DD-metalloendopeptidase family protein</fullName>
    </submittedName>
</protein>
<reference evidence="6 9" key="2">
    <citation type="submission" date="2022-05" db="EMBL/GenBank/DDBJ databases">
        <title>Genome Sequencing of Bee-Associated Microbes.</title>
        <authorList>
            <person name="Dunlap C."/>
        </authorList>
    </citation>
    <scope>NUCLEOTIDE SEQUENCE [LARGE SCALE GENOMIC DNA]</scope>
    <source>
        <strain evidence="6 9">NRRL B-14613</strain>
    </source>
</reference>
<dbReference type="InterPro" id="IPR016047">
    <property type="entry name" value="M23ase_b-sheet_dom"/>
</dbReference>
<dbReference type="InterPro" id="IPR050570">
    <property type="entry name" value="Cell_wall_metabolism_enzyme"/>
</dbReference>
<evidence type="ECO:0000256" key="2">
    <source>
        <dbReference type="SAM" id="Coils"/>
    </source>
</evidence>
<dbReference type="PANTHER" id="PTHR21666">
    <property type="entry name" value="PEPTIDASE-RELATED"/>
    <property type="match status" value="1"/>
</dbReference>
<evidence type="ECO:0000313" key="8">
    <source>
        <dbReference type="Proteomes" id="UP000315377"/>
    </source>
</evidence>